<evidence type="ECO:0008006" key="10">
    <source>
        <dbReference type="Google" id="ProtNLM"/>
    </source>
</evidence>
<keyword evidence="9" id="KW-1185">Reference proteome</keyword>
<dbReference type="InterPro" id="IPR030182">
    <property type="entry name" value="PUP_plant"/>
</dbReference>
<evidence type="ECO:0000256" key="3">
    <source>
        <dbReference type="ARBA" id="ARBA00022448"/>
    </source>
</evidence>
<keyword evidence="6 7" id="KW-0472">Membrane</keyword>
<evidence type="ECO:0000256" key="7">
    <source>
        <dbReference type="SAM" id="Phobius"/>
    </source>
</evidence>
<dbReference type="PANTHER" id="PTHR31376">
    <property type="entry name" value="OS09G0467300 PROTEIN-RELATED"/>
    <property type="match status" value="1"/>
</dbReference>
<organism evidence="8 9">
    <name type="scientific">Kingdonia uniflora</name>
    <dbReference type="NCBI Taxonomy" id="39325"/>
    <lineage>
        <taxon>Eukaryota</taxon>
        <taxon>Viridiplantae</taxon>
        <taxon>Streptophyta</taxon>
        <taxon>Embryophyta</taxon>
        <taxon>Tracheophyta</taxon>
        <taxon>Spermatophyta</taxon>
        <taxon>Magnoliopsida</taxon>
        <taxon>Ranunculales</taxon>
        <taxon>Circaeasteraceae</taxon>
        <taxon>Kingdonia</taxon>
    </lineage>
</organism>
<comment type="subcellular location">
    <subcellularLocation>
        <location evidence="1">Membrane</location>
    </subcellularLocation>
</comment>
<keyword evidence="3" id="KW-0813">Transport</keyword>
<accession>A0A7J7N587</accession>
<dbReference type="Proteomes" id="UP000541444">
    <property type="component" value="Unassembled WGS sequence"/>
</dbReference>
<sequence length="139" mass="15505">MTLGAAAIVEFYLPLLELTYMKANQNVTYYLVMEMQLVISIFANAFSTVGMLVNKDFQAIPKEAREYEIGEAKYYLVLVMSAVLWQFFFLGAAGVVFSASFLFSGILMAVCLPITEVLAVLFFHEDFKAEKSIALALSI</sequence>
<dbReference type="PANTHER" id="PTHR31376:SF105">
    <property type="entry name" value="PURINE PERMEASE-RELATED"/>
    <property type="match status" value="1"/>
</dbReference>
<evidence type="ECO:0000256" key="4">
    <source>
        <dbReference type="ARBA" id="ARBA00022692"/>
    </source>
</evidence>
<proteinExistence type="inferred from homology"/>
<feature type="transmembrane region" description="Helical" evidence="7">
    <location>
        <begin position="101"/>
        <end position="123"/>
    </location>
</feature>
<dbReference type="EMBL" id="JACGCM010001055">
    <property type="protein sequence ID" value="KAF6162202.1"/>
    <property type="molecule type" value="Genomic_DNA"/>
</dbReference>
<evidence type="ECO:0000313" key="9">
    <source>
        <dbReference type="Proteomes" id="UP000541444"/>
    </source>
</evidence>
<feature type="transmembrane region" description="Helical" evidence="7">
    <location>
        <begin position="74"/>
        <end position="95"/>
    </location>
</feature>
<dbReference type="GO" id="GO:0016020">
    <property type="term" value="C:membrane"/>
    <property type="evidence" value="ECO:0007669"/>
    <property type="project" value="UniProtKB-SubCell"/>
</dbReference>
<comment type="similarity">
    <text evidence="2">Belongs to the purine permeases (TC 2.A.7.14) family.</text>
</comment>
<evidence type="ECO:0000256" key="5">
    <source>
        <dbReference type="ARBA" id="ARBA00022989"/>
    </source>
</evidence>
<gene>
    <name evidence="8" type="ORF">GIB67_008331</name>
</gene>
<dbReference type="AlphaFoldDB" id="A0A7J7N587"/>
<dbReference type="GO" id="GO:0005345">
    <property type="term" value="F:purine nucleobase transmembrane transporter activity"/>
    <property type="evidence" value="ECO:0007669"/>
    <property type="project" value="UniProtKB-ARBA"/>
</dbReference>
<keyword evidence="4 7" id="KW-0812">Transmembrane</keyword>
<evidence type="ECO:0000256" key="2">
    <source>
        <dbReference type="ARBA" id="ARBA00006213"/>
    </source>
</evidence>
<evidence type="ECO:0000256" key="1">
    <source>
        <dbReference type="ARBA" id="ARBA00004370"/>
    </source>
</evidence>
<feature type="transmembrane region" description="Helical" evidence="7">
    <location>
        <begin position="27"/>
        <end position="53"/>
    </location>
</feature>
<keyword evidence="5 7" id="KW-1133">Transmembrane helix</keyword>
<evidence type="ECO:0000313" key="8">
    <source>
        <dbReference type="EMBL" id="KAF6162202.1"/>
    </source>
</evidence>
<dbReference type="GO" id="GO:0015211">
    <property type="term" value="F:purine nucleoside transmembrane transporter activity"/>
    <property type="evidence" value="ECO:0007669"/>
    <property type="project" value="InterPro"/>
</dbReference>
<comment type="caution">
    <text evidence="8">The sequence shown here is derived from an EMBL/GenBank/DDBJ whole genome shotgun (WGS) entry which is preliminary data.</text>
</comment>
<dbReference type="Pfam" id="PF16913">
    <property type="entry name" value="PUNUT"/>
    <property type="match status" value="1"/>
</dbReference>
<name>A0A7J7N587_9MAGN</name>
<dbReference type="OrthoDB" id="1865379at2759"/>
<protein>
    <recommendedName>
        <fullName evidence="10">Purine permease</fullName>
    </recommendedName>
</protein>
<reference evidence="8 9" key="1">
    <citation type="journal article" date="2020" name="IScience">
        <title>Genome Sequencing of the Endangered Kingdonia uniflora (Circaeasteraceae, Ranunculales) Reveals Potential Mechanisms of Evolutionary Specialization.</title>
        <authorList>
            <person name="Sun Y."/>
            <person name="Deng T."/>
            <person name="Zhang A."/>
            <person name="Moore M.J."/>
            <person name="Landis J.B."/>
            <person name="Lin N."/>
            <person name="Zhang H."/>
            <person name="Zhang X."/>
            <person name="Huang J."/>
            <person name="Zhang X."/>
            <person name="Sun H."/>
            <person name="Wang H."/>
        </authorList>
    </citation>
    <scope>NUCLEOTIDE SEQUENCE [LARGE SCALE GENOMIC DNA]</scope>
    <source>
        <strain evidence="8">TB1705</strain>
        <tissue evidence="8">Leaf</tissue>
    </source>
</reference>
<evidence type="ECO:0000256" key="6">
    <source>
        <dbReference type="ARBA" id="ARBA00023136"/>
    </source>
</evidence>